<name>A0A9P0MSH4_NEZVI</name>
<dbReference type="SUPFAM" id="SSF81631">
    <property type="entry name" value="PAP/OAS1 substrate-binding domain"/>
    <property type="match status" value="1"/>
</dbReference>
<dbReference type="EMBL" id="OV725081">
    <property type="protein sequence ID" value="CAH1402940.1"/>
    <property type="molecule type" value="Genomic_DNA"/>
</dbReference>
<gene>
    <name evidence="2" type="ORF">NEZAVI_LOCUS11642</name>
</gene>
<evidence type="ECO:0000259" key="1">
    <source>
        <dbReference type="PROSITE" id="PS00028"/>
    </source>
</evidence>
<dbReference type="OrthoDB" id="407432at2759"/>
<evidence type="ECO:0000313" key="2">
    <source>
        <dbReference type="EMBL" id="CAH1402940.1"/>
    </source>
</evidence>
<dbReference type="Proteomes" id="UP001152798">
    <property type="component" value="Chromosome 5"/>
</dbReference>
<keyword evidence="3" id="KW-1185">Reference proteome</keyword>
<accession>A0A9P0MSH4</accession>
<dbReference type="SUPFAM" id="SSF81301">
    <property type="entry name" value="Nucleotidyltransferase"/>
    <property type="match status" value="1"/>
</dbReference>
<dbReference type="PANTHER" id="PTHR12271">
    <property type="entry name" value="POLY A POLYMERASE CID PAP -RELATED"/>
    <property type="match status" value="1"/>
</dbReference>
<organism evidence="2 3">
    <name type="scientific">Nezara viridula</name>
    <name type="common">Southern green stink bug</name>
    <name type="synonym">Cimex viridulus</name>
    <dbReference type="NCBI Taxonomy" id="85310"/>
    <lineage>
        <taxon>Eukaryota</taxon>
        <taxon>Metazoa</taxon>
        <taxon>Ecdysozoa</taxon>
        <taxon>Arthropoda</taxon>
        <taxon>Hexapoda</taxon>
        <taxon>Insecta</taxon>
        <taxon>Pterygota</taxon>
        <taxon>Neoptera</taxon>
        <taxon>Paraneoptera</taxon>
        <taxon>Hemiptera</taxon>
        <taxon>Heteroptera</taxon>
        <taxon>Panheteroptera</taxon>
        <taxon>Pentatomomorpha</taxon>
        <taxon>Pentatomoidea</taxon>
        <taxon>Pentatomidae</taxon>
        <taxon>Pentatominae</taxon>
        <taxon>Nezara</taxon>
    </lineage>
</organism>
<feature type="domain" description="C2H2-type" evidence="1">
    <location>
        <begin position="66"/>
        <end position="88"/>
    </location>
</feature>
<sequence length="938" mass="108246">MFAMDIVCDVVPAKRNKSCGDYSSVNDTLPVYNLKYEERDLQEIVVDTEVPDYVGKTLIHPFNLHCMLCNKTCCDETSVFTHINSPKHLMHNWKKKEAIGIVSKEFNTFILCCLSDLIAFVHVYYKTHGLNEIVVANREFIFSENTDHHSGNAETSNKIVVTSPRFIPPVENSVYFRIIVDREDSQLFYESRAARYSHLTGNIVIETKGSSYPKIAYIYELFNKGIPSCGPLFVDLLEWCSENIPPSTVVWCSLCCKSISIQCLRYHLSEDHTVSNSQFLYALMCHKCETFFLIDYGDKMHHVHNKGITKKILRNQLNKKFNAVHLMPDISAEAIEIYMNDFQKRYNLKKSDLKFECLLCFSPLVKRFTEFVNHLRESSHLDKLVQESRKFTAFCDACNIILIAQNVNRLFDHFEVHKSILNMSDSIEDSPIMATSDIDVTMQTDSNNCAESTIIYPKVANFSESAFQFTNPGVQDDFTVTRDMTIENIEEYIEETFYSIYSDLKKIYFACLNCTSSRMDKRSFFNHLKNRKHLMKVRPFSDLIFFVKICDICQMFLLGSHIELVKKHFTSTDHNQNIKCRMEFIKRQYVDSSGKMKLGWSGKLTDRSVELFSSKEGLNNHIESCLKEAVEIWQSASFVHGMLDRDIRKTLEPICGHIDVKFFGSRIYGLARQDSDVDICIDGATIQDLEQGFSKSMSLFCVKEIIKEAKVPIIKVGHIYTSLDCDINCCDTGAVYNSELVKVYIALDPRVQWLLMAVKEWAAINYIRGSQKFTSYGLIWLVLFFLMQPDICLVPPVNLLKSLYNGPKTLINGWNYSFSNHIELIKLHHNPLACQKNKYELLLHFFQYYAMLKAKRVVLFPLTGEVYPRSMLANTDLCICPELAMNTEDTEPVRIGGQFVLLDCFRLRYNILKNVEENLADHFKLICAKTYESSSWRS</sequence>
<protein>
    <recommendedName>
        <fullName evidence="1">C2H2-type domain-containing protein</fullName>
    </recommendedName>
</protein>
<dbReference type="GO" id="GO:0031123">
    <property type="term" value="P:RNA 3'-end processing"/>
    <property type="evidence" value="ECO:0007669"/>
    <property type="project" value="TreeGrafter"/>
</dbReference>
<evidence type="ECO:0000313" key="3">
    <source>
        <dbReference type="Proteomes" id="UP001152798"/>
    </source>
</evidence>
<dbReference type="GO" id="GO:0050265">
    <property type="term" value="F:RNA uridylyltransferase activity"/>
    <property type="evidence" value="ECO:0007669"/>
    <property type="project" value="TreeGrafter"/>
</dbReference>
<dbReference type="PANTHER" id="PTHR12271:SF66">
    <property type="entry name" value="TERMINAL URIDYLYLTRANSFERASE TAILOR"/>
    <property type="match status" value="1"/>
</dbReference>
<dbReference type="SMART" id="SM00355">
    <property type="entry name" value="ZnF_C2H2"/>
    <property type="match status" value="4"/>
</dbReference>
<dbReference type="Pfam" id="PF22600">
    <property type="entry name" value="MTPAP-like_central"/>
    <property type="match status" value="1"/>
</dbReference>
<proteinExistence type="predicted"/>
<dbReference type="InterPro" id="IPR013087">
    <property type="entry name" value="Znf_C2H2_type"/>
</dbReference>
<dbReference type="AlphaFoldDB" id="A0A9P0MSH4"/>
<dbReference type="InterPro" id="IPR043519">
    <property type="entry name" value="NT_sf"/>
</dbReference>
<dbReference type="InterPro" id="IPR054708">
    <property type="entry name" value="MTPAP-like_central"/>
</dbReference>
<dbReference type="CDD" id="cd05402">
    <property type="entry name" value="NT_PAP_TUTase"/>
    <property type="match status" value="1"/>
</dbReference>
<dbReference type="Gene3D" id="3.30.460.10">
    <property type="entry name" value="Beta Polymerase, domain 2"/>
    <property type="match status" value="1"/>
</dbReference>
<dbReference type="PROSITE" id="PS00028">
    <property type="entry name" value="ZINC_FINGER_C2H2_1"/>
    <property type="match status" value="1"/>
</dbReference>
<reference evidence="2" key="1">
    <citation type="submission" date="2022-01" db="EMBL/GenBank/DDBJ databases">
        <authorList>
            <person name="King R."/>
        </authorList>
    </citation>
    <scope>NUCLEOTIDE SEQUENCE</scope>
</reference>
<dbReference type="Gene3D" id="1.10.1410.10">
    <property type="match status" value="1"/>
</dbReference>